<comment type="subcellular location">
    <subcellularLocation>
        <location evidence="1 3">Cytoplasm</location>
    </subcellularLocation>
</comment>
<dbReference type="PROSITE" id="PS51857">
    <property type="entry name" value="CSD_2"/>
    <property type="match status" value="1"/>
</dbReference>
<dbReference type="Pfam" id="PF00313">
    <property type="entry name" value="CSD"/>
    <property type="match status" value="1"/>
</dbReference>
<dbReference type="PANTHER" id="PTHR11544">
    <property type="entry name" value="COLD SHOCK DOMAIN CONTAINING PROTEINS"/>
    <property type="match status" value="1"/>
</dbReference>
<dbReference type="InterPro" id="IPR012156">
    <property type="entry name" value="Cold_shock_CspA"/>
</dbReference>
<dbReference type="OrthoDB" id="9805039at2"/>
<dbReference type="RefSeq" id="WP_048643709.1">
    <property type="nucleotide sequence ID" value="NZ_CAXBGM010000011.1"/>
</dbReference>
<gene>
    <name evidence="5" type="ORF">CA2015_4278</name>
</gene>
<evidence type="ECO:0000256" key="3">
    <source>
        <dbReference type="RuleBase" id="RU000408"/>
    </source>
</evidence>
<dbReference type="Gene3D" id="2.40.50.140">
    <property type="entry name" value="Nucleic acid-binding proteins"/>
    <property type="match status" value="1"/>
</dbReference>
<dbReference type="InterPro" id="IPR011129">
    <property type="entry name" value="CSD"/>
</dbReference>
<evidence type="ECO:0000313" key="5">
    <source>
        <dbReference type="EMBL" id="AKP53624.1"/>
    </source>
</evidence>
<dbReference type="KEGG" id="camu:CA2015_4278"/>
<protein>
    <submittedName>
        <fullName evidence="5">Cold shock protein CspA</fullName>
    </submittedName>
</protein>
<accession>A0A0H4PHG4</accession>
<dbReference type="InterPro" id="IPR002059">
    <property type="entry name" value="CSP_DNA-bd"/>
</dbReference>
<dbReference type="CDD" id="cd04458">
    <property type="entry name" value="CSP_CDS"/>
    <property type="match status" value="1"/>
</dbReference>
<dbReference type="PIRSF" id="PIRSF002599">
    <property type="entry name" value="Cold_shock_A"/>
    <property type="match status" value="1"/>
</dbReference>
<evidence type="ECO:0000256" key="1">
    <source>
        <dbReference type="ARBA" id="ARBA00004496"/>
    </source>
</evidence>
<dbReference type="InterPro" id="IPR019844">
    <property type="entry name" value="CSD_CS"/>
</dbReference>
<proteinExistence type="predicted"/>
<dbReference type="EMBL" id="CP012040">
    <property type="protein sequence ID" value="AKP53624.1"/>
    <property type="molecule type" value="Genomic_DNA"/>
</dbReference>
<dbReference type="InterPro" id="IPR012340">
    <property type="entry name" value="NA-bd_OB-fold"/>
</dbReference>
<feature type="domain" description="CSD" evidence="4">
    <location>
        <begin position="1"/>
        <end position="62"/>
    </location>
</feature>
<organism evidence="5 6">
    <name type="scientific">Cyclobacterium amurskyense</name>
    <dbReference type="NCBI Taxonomy" id="320787"/>
    <lineage>
        <taxon>Bacteria</taxon>
        <taxon>Pseudomonadati</taxon>
        <taxon>Bacteroidota</taxon>
        <taxon>Cytophagia</taxon>
        <taxon>Cytophagales</taxon>
        <taxon>Cyclobacteriaceae</taxon>
        <taxon>Cyclobacterium</taxon>
    </lineage>
</organism>
<reference evidence="5 6" key="1">
    <citation type="submission" date="2015-07" db="EMBL/GenBank/DDBJ databases">
        <authorList>
            <person name="Kim K.M."/>
        </authorList>
    </citation>
    <scope>NUCLEOTIDE SEQUENCE [LARGE SCALE GENOMIC DNA]</scope>
    <source>
        <strain evidence="5 6">KCTC 12363</strain>
    </source>
</reference>
<dbReference type="PRINTS" id="PR00050">
    <property type="entry name" value="COLDSHOCK"/>
</dbReference>
<evidence type="ECO:0000259" key="4">
    <source>
        <dbReference type="PROSITE" id="PS51857"/>
    </source>
</evidence>
<dbReference type="Proteomes" id="UP000036520">
    <property type="component" value="Chromosome"/>
</dbReference>
<dbReference type="InterPro" id="IPR050181">
    <property type="entry name" value="Cold_shock_domain"/>
</dbReference>
<dbReference type="GO" id="GO:0003676">
    <property type="term" value="F:nucleic acid binding"/>
    <property type="evidence" value="ECO:0007669"/>
    <property type="project" value="InterPro"/>
</dbReference>
<evidence type="ECO:0000313" key="6">
    <source>
        <dbReference type="Proteomes" id="UP000036520"/>
    </source>
</evidence>
<dbReference type="STRING" id="320787.CA2015_4278"/>
<dbReference type="PROSITE" id="PS00352">
    <property type="entry name" value="CSD_1"/>
    <property type="match status" value="1"/>
</dbReference>
<name>A0A0H4PHG4_9BACT</name>
<dbReference type="AlphaFoldDB" id="A0A0H4PHG4"/>
<evidence type="ECO:0000256" key="2">
    <source>
        <dbReference type="ARBA" id="ARBA00022490"/>
    </source>
</evidence>
<dbReference type="GO" id="GO:0005829">
    <property type="term" value="C:cytosol"/>
    <property type="evidence" value="ECO:0007669"/>
    <property type="project" value="UniProtKB-ARBA"/>
</dbReference>
<dbReference type="SUPFAM" id="SSF50249">
    <property type="entry name" value="Nucleic acid-binding proteins"/>
    <property type="match status" value="1"/>
</dbReference>
<keyword evidence="2" id="KW-0963">Cytoplasm</keyword>
<keyword evidence="6" id="KW-1185">Reference proteome</keyword>
<sequence>MQEGIVKFYNTEKGYGFITPKDSGKDIFVHNSGLIHEIMENDEVAFETEQGKKGLNAINVERID</sequence>
<dbReference type="SMART" id="SM00357">
    <property type="entry name" value="CSP"/>
    <property type="match status" value="1"/>
</dbReference>